<keyword evidence="2" id="KW-1185">Reference proteome</keyword>
<evidence type="ECO:0000313" key="2">
    <source>
        <dbReference type="Proteomes" id="UP000201838"/>
    </source>
</evidence>
<evidence type="ECO:0008006" key="3">
    <source>
        <dbReference type="Google" id="ProtNLM"/>
    </source>
</evidence>
<protein>
    <recommendedName>
        <fullName evidence="3">DNA primase/polymerase bifunctional N-terminal domain-containing protein</fullName>
    </recommendedName>
</protein>
<sequence>MSSFINKSQQGAEKAALLYFEFGWEPLKLPKSKKTPAGKWKVPVQWSTDQISQEFDDDSNVGIALGDRFGRLIDLDFDCPEAAELGRILFSELPSYKRIKAVDTKHPLVGAVMGLRGFEGTVEVFVSQYNRGDFGTAWFKIGQLGSDDFLDLG</sequence>
<name>A0A238J301_9RHOB</name>
<proteinExistence type="predicted"/>
<evidence type="ECO:0000313" key="1">
    <source>
        <dbReference type="EMBL" id="SMX25036.1"/>
    </source>
</evidence>
<dbReference type="AlphaFoldDB" id="A0A238J301"/>
<accession>A0A238J301</accession>
<organism evidence="1 2">
    <name type="scientific">Boseongicola aestuarii</name>
    <dbReference type="NCBI Taxonomy" id="1470561"/>
    <lineage>
        <taxon>Bacteria</taxon>
        <taxon>Pseudomonadati</taxon>
        <taxon>Pseudomonadota</taxon>
        <taxon>Alphaproteobacteria</taxon>
        <taxon>Rhodobacterales</taxon>
        <taxon>Paracoccaceae</taxon>
        <taxon>Boseongicola</taxon>
    </lineage>
</organism>
<dbReference type="Proteomes" id="UP000201838">
    <property type="component" value="Unassembled WGS sequence"/>
</dbReference>
<dbReference type="RefSeq" id="WP_093975231.1">
    <property type="nucleotide sequence ID" value="NZ_FXXQ01000011.1"/>
</dbReference>
<dbReference type="OrthoDB" id="123525at2"/>
<reference evidence="1 2" key="1">
    <citation type="submission" date="2017-05" db="EMBL/GenBank/DDBJ databases">
        <authorList>
            <person name="Song R."/>
            <person name="Chenine A.L."/>
            <person name="Ruprecht R.M."/>
        </authorList>
    </citation>
    <scope>NUCLEOTIDE SEQUENCE [LARGE SCALE GENOMIC DNA]</scope>
    <source>
        <strain evidence="1 2">CECT 8489</strain>
    </source>
</reference>
<gene>
    <name evidence="1" type="ORF">BOA8489_03170</name>
</gene>
<dbReference type="EMBL" id="FXXQ01000011">
    <property type="protein sequence ID" value="SMX25036.1"/>
    <property type="molecule type" value="Genomic_DNA"/>
</dbReference>